<evidence type="ECO:0000256" key="1">
    <source>
        <dbReference type="SAM" id="Phobius"/>
    </source>
</evidence>
<proteinExistence type="predicted"/>
<dbReference type="Proteomes" id="UP000014923">
    <property type="component" value="Unassembled WGS sequence"/>
</dbReference>
<keyword evidence="1" id="KW-0812">Transmembrane</keyword>
<evidence type="ECO:0000313" key="3">
    <source>
        <dbReference type="Proteomes" id="UP000014923"/>
    </source>
</evidence>
<keyword evidence="1" id="KW-0472">Membrane</keyword>
<gene>
    <name evidence="2" type="ORF">TCEL_02371</name>
</gene>
<name>R7RTC5_9CLOT</name>
<organism evidence="2 3">
    <name type="scientific">Thermobrachium celere DSM 8682</name>
    <dbReference type="NCBI Taxonomy" id="941824"/>
    <lineage>
        <taxon>Bacteria</taxon>
        <taxon>Bacillati</taxon>
        <taxon>Bacillota</taxon>
        <taxon>Clostridia</taxon>
        <taxon>Eubacteriales</taxon>
        <taxon>Clostridiaceae</taxon>
        <taxon>Thermobrachium</taxon>
    </lineage>
</organism>
<accession>R7RTC5</accession>
<sequence length="42" mass="5217">MSKNKGIQRMPLFLVIYIYLLDIVLFIMYYSYIENLQKRRKT</sequence>
<feature type="transmembrane region" description="Helical" evidence="1">
    <location>
        <begin position="12"/>
        <end position="32"/>
    </location>
</feature>
<keyword evidence="3" id="KW-1185">Reference proteome</keyword>
<protein>
    <submittedName>
        <fullName evidence="2">Uncharacterized protein</fullName>
    </submittedName>
</protein>
<evidence type="ECO:0000313" key="2">
    <source>
        <dbReference type="EMBL" id="CDF59299.1"/>
    </source>
</evidence>
<comment type="caution">
    <text evidence="2">The sequence shown here is derived from an EMBL/GenBank/DDBJ whole genome shotgun (WGS) entry which is preliminary data.</text>
</comment>
<dbReference type="EMBL" id="CAVN010000156">
    <property type="protein sequence ID" value="CDF59299.1"/>
    <property type="molecule type" value="Genomic_DNA"/>
</dbReference>
<reference evidence="2" key="1">
    <citation type="submission" date="2013-03" db="EMBL/GenBank/DDBJ databases">
        <title>Draft genome sequence of the hydrogen-ethanol-producing anaerobic alkalithermophilic Caloramator celere.</title>
        <authorList>
            <person name="Ciranna A."/>
            <person name="Larjo A."/>
            <person name="Kivisto A."/>
            <person name="Santala V."/>
            <person name="Roos C."/>
            <person name="Karp M."/>
        </authorList>
    </citation>
    <scope>NUCLEOTIDE SEQUENCE [LARGE SCALE GENOMIC DNA]</scope>
    <source>
        <strain evidence="2">DSM 8682</strain>
    </source>
</reference>
<dbReference type="HOGENOM" id="CLU_3259078_0_0_9"/>
<keyword evidence="1" id="KW-1133">Transmembrane helix</keyword>
<dbReference type="AlphaFoldDB" id="R7RTC5"/>